<dbReference type="Proteomes" id="UP000824193">
    <property type="component" value="Unassembled WGS sequence"/>
</dbReference>
<feature type="transmembrane region" description="Helical" evidence="6">
    <location>
        <begin position="328"/>
        <end position="348"/>
    </location>
</feature>
<dbReference type="InterPro" id="IPR050367">
    <property type="entry name" value="APC_superfamily"/>
</dbReference>
<name>A0A9D1V2I8_9FIRM</name>
<evidence type="ECO:0000256" key="2">
    <source>
        <dbReference type="ARBA" id="ARBA00022475"/>
    </source>
</evidence>
<dbReference type="AlphaFoldDB" id="A0A9D1V2I8"/>
<keyword evidence="5 6" id="KW-0472">Membrane</keyword>
<protein>
    <submittedName>
        <fullName evidence="7">APC family permease</fullName>
    </submittedName>
</protein>
<comment type="caution">
    <text evidence="7">The sequence shown here is derived from an EMBL/GenBank/DDBJ whole genome shotgun (WGS) entry which is preliminary data.</text>
</comment>
<reference evidence="7" key="2">
    <citation type="submission" date="2021-04" db="EMBL/GenBank/DDBJ databases">
        <authorList>
            <person name="Gilroy R."/>
        </authorList>
    </citation>
    <scope>NUCLEOTIDE SEQUENCE</scope>
    <source>
        <strain evidence="7">2239</strain>
    </source>
</reference>
<comment type="subcellular location">
    <subcellularLocation>
        <location evidence="1">Cell membrane</location>
        <topology evidence="1">Multi-pass membrane protein</topology>
    </subcellularLocation>
</comment>
<evidence type="ECO:0000256" key="1">
    <source>
        <dbReference type="ARBA" id="ARBA00004651"/>
    </source>
</evidence>
<feature type="transmembrane region" description="Helical" evidence="6">
    <location>
        <begin position="26"/>
        <end position="49"/>
    </location>
</feature>
<dbReference type="GO" id="GO:0022857">
    <property type="term" value="F:transmembrane transporter activity"/>
    <property type="evidence" value="ECO:0007669"/>
    <property type="project" value="InterPro"/>
</dbReference>
<feature type="transmembrane region" description="Helical" evidence="6">
    <location>
        <begin position="394"/>
        <end position="414"/>
    </location>
</feature>
<evidence type="ECO:0000256" key="5">
    <source>
        <dbReference type="ARBA" id="ARBA00023136"/>
    </source>
</evidence>
<feature type="transmembrane region" description="Helical" evidence="6">
    <location>
        <begin position="96"/>
        <end position="123"/>
    </location>
</feature>
<dbReference type="Pfam" id="PF13520">
    <property type="entry name" value="AA_permease_2"/>
    <property type="match status" value="1"/>
</dbReference>
<dbReference type="InterPro" id="IPR002293">
    <property type="entry name" value="AA/rel_permease1"/>
</dbReference>
<feature type="transmembrane region" description="Helical" evidence="6">
    <location>
        <begin position="420"/>
        <end position="438"/>
    </location>
</feature>
<feature type="transmembrane region" description="Helical" evidence="6">
    <location>
        <begin position="231"/>
        <end position="257"/>
    </location>
</feature>
<evidence type="ECO:0000256" key="3">
    <source>
        <dbReference type="ARBA" id="ARBA00022692"/>
    </source>
</evidence>
<dbReference type="PIRSF" id="PIRSF006060">
    <property type="entry name" value="AA_transporter"/>
    <property type="match status" value="1"/>
</dbReference>
<feature type="transmembrane region" description="Helical" evidence="6">
    <location>
        <begin position="55"/>
        <end position="75"/>
    </location>
</feature>
<proteinExistence type="predicted"/>
<reference evidence="7" key="1">
    <citation type="journal article" date="2021" name="PeerJ">
        <title>Extensive microbial diversity within the chicken gut microbiome revealed by metagenomics and culture.</title>
        <authorList>
            <person name="Gilroy R."/>
            <person name="Ravi A."/>
            <person name="Getino M."/>
            <person name="Pursley I."/>
            <person name="Horton D.L."/>
            <person name="Alikhan N.F."/>
            <person name="Baker D."/>
            <person name="Gharbi K."/>
            <person name="Hall N."/>
            <person name="Watson M."/>
            <person name="Adriaenssens E.M."/>
            <person name="Foster-Nyarko E."/>
            <person name="Jarju S."/>
            <person name="Secka A."/>
            <person name="Antonio M."/>
            <person name="Oren A."/>
            <person name="Chaudhuri R.R."/>
            <person name="La Ragione R."/>
            <person name="Hildebrand F."/>
            <person name="Pallen M.J."/>
        </authorList>
    </citation>
    <scope>NUCLEOTIDE SEQUENCE</scope>
    <source>
        <strain evidence="7">2239</strain>
    </source>
</reference>
<dbReference type="PANTHER" id="PTHR42770:SF7">
    <property type="entry name" value="MEMBRANE PROTEIN"/>
    <property type="match status" value="1"/>
</dbReference>
<dbReference type="GO" id="GO:0005886">
    <property type="term" value="C:plasma membrane"/>
    <property type="evidence" value="ECO:0007669"/>
    <property type="project" value="UniProtKB-SubCell"/>
</dbReference>
<dbReference type="PANTHER" id="PTHR42770">
    <property type="entry name" value="AMINO ACID TRANSPORTER-RELATED"/>
    <property type="match status" value="1"/>
</dbReference>
<evidence type="ECO:0000256" key="4">
    <source>
        <dbReference type="ARBA" id="ARBA00022989"/>
    </source>
</evidence>
<feature type="transmembrane region" description="Helical" evidence="6">
    <location>
        <begin position="354"/>
        <end position="373"/>
    </location>
</feature>
<evidence type="ECO:0000313" key="8">
    <source>
        <dbReference type="Proteomes" id="UP000824193"/>
    </source>
</evidence>
<feature type="transmembrane region" description="Helical" evidence="6">
    <location>
        <begin position="269"/>
        <end position="293"/>
    </location>
</feature>
<evidence type="ECO:0000313" key="7">
    <source>
        <dbReference type="EMBL" id="HIX04941.1"/>
    </source>
</evidence>
<keyword evidence="3 6" id="KW-0812">Transmembrane</keyword>
<feature type="transmembrane region" description="Helical" evidence="6">
    <location>
        <begin position="160"/>
        <end position="180"/>
    </location>
</feature>
<dbReference type="EMBL" id="DXFW01000006">
    <property type="protein sequence ID" value="HIX04941.1"/>
    <property type="molecule type" value="Genomic_DNA"/>
</dbReference>
<evidence type="ECO:0000256" key="6">
    <source>
        <dbReference type="SAM" id="Phobius"/>
    </source>
</evidence>
<keyword evidence="2" id="KW-1003">Cell membrane</keyword>
<gene>
    <name evidence="7" type="ORF">H9865_02340</name>
</gene>
<sequence>MAFLGKNLRMETIPEPPKGTLRRPELLALSVGQVIGAGVVTLVGPAIAYTGYSAWLAYFVAIVLGLVYILPIVFITGTVRLGGGQYSMVSGIMGPIAAGFQAISCLTGSFACALFATSIGGYVNDLLPFIPAQIASITFLTLFFVINLFGVNIMAKVQKLMTWCLLAALMLFIVFGLFHLQNPIFDFHSGDFLTGGFKGFVSATMLLYYSTTGHYLTMNYSRTAQNATRDIPWAMLMATPVLVVVYCGVAIVATGVLPMADTAGRSLTIVAQSIFPVPLFILFIIFGPMFALFTTMNGTMAGTPYMIAQSAFDGWLPKSFADKNKHGVFWKILVFEYLYSLIPVIFNFSTSEISNNMLLFSSFVTCIQLFAYFRMPSKFPEAWKRSRWHVPNPVYYLCCALCAALNIFVLFNSFATLNPVVAIVSGLLIVLAFVYAIIRMRSAKVVIQNSAWVPSED</sequence>
<accession>A0A9D1V2I8</accession>
<dbReference type="Gene3D" id="1.20.1740.10">
    <property type="entry name" value="Amino acid/polyamine transporter I"/>
    <property type="match status" value="1"/>
</dbReference>
<keyword evidence="4 6" id="KW-1133">Transmembrane helix</keyword>
<feature type="transmembrane region" description="Helical" evidence="6">
    <location>
        <begin position="129"/>
        <end position="148"/>
    </location>
</feature>
<organism evidence="7 8">
    <name type="scientific">Candidatus Allofournierella pullicola</name>
    <dbReference type="NCBI Taxonomy" id="2838596"/>
    <lineage>
        <taxon>Bacteria</taxon>
        <taxon>Bacillati</taxon>
        <taxon>Bacillota</taxon>
        <taxon>Clostridia</taxon>
        <taxon>Eubacteriales</taxon>
        <taxon>Oscillospiraceae</taxon>
        <taxon>Allofournierella</taxon>
    </lineage>
</organism>